<dbReference type="InterPro" id="IPR011013">
    <property type="entry name" value="Gal_mutarotase_sf_dom"/>
</dbReference>
<dbReference type="InterPro" id="IPR014718">
    <property type="entry name" value="GH-type_carb-bd"/>
</dbReference>
<evidence type="ECO:0000313" key="2">
    <source>
        <dbReference type="Proteomes" id="UP001642406"/>
    </source>
</evidence>
<name>A0ABP0CU63_9PEZI</name>
<sequence length="356" mass="39618">MAAPTTTSPVKFLPLGAIIQSFIIGGRDVVLGFPEQNHYQDVLHPYFGETIGRVPNRISNGKLENLNGKDYEFAKNERNITTLHGGIVGWGKKRWTGPIAVTRNKKTALLFMLHSPDGDEGFPGAVEARIWYSVSTNARDDDENSGAKEMVDLDVEYEIEMVGSEADEPDIWETVASLTNHGYWNLTDGPTVSGTEITFASNLHLQVDEDQIPTGRVLPLEGVDVEKPILFTEEGPAIDHCFVLDQDITQVPLDTRSRPLHKCVSMYHPGTKLHLVVETTEPSFQFYSGDGIDVPKVGLADGRVGVPKRVPRSGIAVEPNRYVDAVNRPEWRSLVLLKRGVVWGCRNRYRVWADDQ</sequence>
<dbReference type="InterPro" id="IPR018052">
    <property type="entry name" value="Ald1_epimerase_CS"/>
</dbReference>
<accession>A0ABP0CU63</accession>
<gene>
    <name evidence="1" type="ORF">SBRCBS47491_009371</name>
</gene>
<dbReference type="EMBL" id="CAWUHC010000144">
    <property type="protein sequence ID" value="CAK7235660.1"/>
    <property type="molecule type" value="Genomic_DNA"/>
</dbReference>
<organism evidence="1 2">
    <name type="scientific">Sporothrix bragantina</name>
    <dbReference type="NCBI Taxonomy" id="671064"/>
    <lineage>
        <taxon>Eukaryota</taxon>
        <taxon>Fungi</taxon>
        <taxon>Dikarya</taxon>
        <taxon>Ascomycota</taxon>
        <taxon>Pezizomycotina</taxon>
        <taxon>Sordariomycetes</taxon>
        <taxon>Sordariomycetidae</taxon>
        <taxon>Ophiostomatales</taxon>
        <taxon>Ophiostomataceae</taxon>
        <taxon>Sporothrix</taxon>
    </lineage>
</organism>
<comment type="caution">
    <text evidence="1">The sequence shown here is derived from an EMBL/GenBank/DDBJ whole genome shotgun (WGS) entry which is preliminary data.</text>
</comment>
<dbReference type="SUPFAM" id="SSF74650">
    <property type="entry name" value="Galactose mutarotase-like"/>
    <property type="match status" value="1"/>
</dbReference>
<dbReference type="InterPro" id="IPR008183">
    <property type="entry name" value="Aldose_1/G6P_1-epimerase"/>
</dbReference>
<reference evidence="1 2" key="1">
    <citation type="submission" date="2024-01" db="EMBL/GenBank/DDBJ databases">
        <authorList>
            <person name="Allen C."/>
            <person name="Tagirdzhanova G."/>
        </authorList>
    </citation>
    <scope>NUCLEOTIDE SEQUENCE [LARGE SCALE GENOMIC DNA]</scope>
</reference>
<dbReference type="PANTHER" id="PTHR10091">
    <property type="entry name" value="ALDOSE-1-EPIMERASE"/>
    <property type="match status" value="1"/>
</dbReference>
<dbReference type="Gene3D" id="2.70.98.10">
    <property type="match status" value="1"/>
</dbReference>
<evidence type="ECO:0008006" key="3">
    <source>
        <dbReference type="Google" id="ProtNLM"/>
    </source>
</evidence>
<proteinExistence type="predicted"/>
<evidence type="ECO:0000313" key="1">
    <source>
        <dbReference type="EMBL" id="CAK7235660.1"/>
    </source>
</evidence>
<dbReference type="Pfam" id="PF01263">
    <property type="entry name" value="Aldose_epim"/>
    <property type="match status" value="1"/>
</dbReference>
<keyword evidence="2" id="KW-1185">Reference proteome</keyword>
<dbReference type="Proteomes" id="UP001642406">
    <property type="component" value="Unassembled WGS sequence"/>
</dbReference>
<protein>
    <recommendedName>
        <fullName evidence="3">Aldose 1-epimerase</fullName>
    </recommendedName>
</protein>
<dbReference type="PROSITE" id="PS00545">
    <property type="entry name" value="ALDOSE_1_EPIMERASE"/>
    <property type="match status" value="1"/>
</dbReference>
<dbReference type="PANTHER" id="PTHR10091:SF0">
    <property type="entry name" value="GALACTOSE MUTAROTASE"/>
    <property type="match status" value="1"/>
</dbReference>